<accession>A0A0N4ZVE3</accession>
<sequence>MKESTNDDTIVKAEVLTVNISSQITTDESQQIFDDNNNADLIKAEEVVDEYCKNLAKEDETVEGILSLLALKRNAAKVSGLQFFMKTENYKFLESFYKCKSISKERMRLLRLPESERIPYKHITYNCVTDQKELDSHFRSAKSGNIKTMSLTIDSLIVLRVPEEADTCDNIVNLRINDKSGSLCGDLPKSLEILWFDENPPKYELSSKMCDNLHTIVGTNCDVLNRIPNTFFELPSVKYIVCLSPSCNGEHVDNWGNGREQFRKRIDVLQETEYVKLIECEKDPSVIEDIKKNSIFKIYFREFDDIMNILPTSFVPKKVLDAYNICKKVSEEQQNLLNGF</sequence>
<name>A0A0N4ZVE3_PARTI</name>
<organism evidence="1 2">
    <name type="scientific">Parastrongyloides trichosuri</name>
    <name type="common">Possum-specific nematode worm</name>
    <dbReference type="NCBI Taxonomy" id="131310"/>
    <lineage>
        <taxon>Eukaryota</taxon>
        <taxon>Metazoa</taxon>
        <taxon>Ecdysozoa</taxon>
        <taxon>Nematoda</taxon>
        <taxon>Chromadorea</taxon>
        <taxon>Rhabditida</taxon>
        <taxon>Tylenchina</taxon>
        <taxon>Panagrolaimomorpha</taxon>
        <taxon>Strongyloidoidea</taxon>
        <taxon>Strongyloididae</taxon>
        <taxon>Parastrongyloides</taxon>
    </lineage>
</organism>
<dbReference type="AlphaFoldDB" id="A0A0N4ZVE3"/>
<evidence type="ECO:0000313" key="2">
    <source>
        <dbReference type="WBParaSite" id="PTRK_0001254800.1"/>
    </source>
</evidence>
<keyword evidence="1" id="KW-1185">Reference proteome</keyword>
<dbReference type="WBParaSite" id="PTRK_0001254800.1">
    <property type="protein sequence ID" value="PTRK_0001254800.1"/>
    <property type="gene ID" value="PTRK_0001254800"/>
</dbReference>
<protein>
    <submittedName>
        <fullName evidence="2">Leucine-rich repeat domain-containing protein</fullName>
    </submittedName>
</protein>
<proteinExistence type="predicted"/>
<reference evidence="2" key="1">
    <citation type="submission" date="2017-02" db="UniProtKB">
        <authorList>
            <consortium name="WormBaseParasite"/>
        </authorList>
    </citation>
    <scope>IDENTIFICATION</scope>
</reference>
<evidence type="ECO:0000313" key="1">
    <source>
        <dbReference type="Proteomes" id="UP000038045"/>
    </source>
</evidence>
<dbReference type="Proteomes" id="UP000038045">
    <property type="component" value="Unplaced"/>
</dbReference>